<keyword evidence="3" id="KW-1003">Cell membrane</keyword>
<keyword evidence="22" id="KW-1185">Reference proteome</keyword>
<keyword evidence="10" id="KW-0133">Cell shape</keyword>
<keyword evidence="5" id="KW-0645">Protease</keyword>
<evidence type="ECO:0000256" key="4">
    <source>
        <dbReference type="ARBA" id="ARBA00022645"/>
    </source>
</evidence>
<dbReference type="InterPro" id="IPR036950">
    <property type="entry name" value="PBP_transglycosylase"/>
</dbReference>
<evidence type="ECO:0000256" key="11">
    <source>
        <dbReference type="ARBA" id="ARBA00022984"/>
    </source>
</evidence>
<evidence type="ECO:0000256" key="9">
    <source>
        <dbReference type="ARBA" id="ARBA00022801"/>
    </source>
</evidence>
<dbReference type="EMBL" id="BJMH01000020">
    <property type="protein sequence ID" value="GEB34227.1"/>
    <property type="molecule type" value="Genomic_DNA"/>
</dbReference>
<evidence type="ECO:0000259" key="19">
    <source>
        <dbReference type="Pfam" id="PF00905"/>
    </source>
</evidence>
<dbReference type="AlphaFoldDB" id="A0A4Y3PLN4"/>
<evidence type="ECO:0000256" key="8">
    <source>
        <dbReference type="ARBA" id="ARBA00022692"/>
    </source>
</evidence>
<dbReference type="NCBIfam" id="TIGR02074">
    <property type="entry name" value="PBP_1a_fam"/>
    <property type="match status" value="1"/>
</dbReference>
<feature type="region of interest" description="Disordered" evidence="18">
    <location>
        <begin position="747"/>
        <end position="861"/>
    </location>
</feature>
<dbReference type="InterPro" id="IPR012338">
    <property type="entry name" value="Beta-lactam/transpept-like"/>
</dbReference>
<comment type="caution">
    <text evidence="21">The sequence shown here is derived from an EMBL/GenBank/DDBJ whole genome shotgun (WGS) entry which is preliminary data.</text>
</comment>
<keyword evidence="12" id="KW-1133">Transmembrane helix</keyword>
<dbReference type="Gene3D" id="3.40.710.10">
    <property type="entry name" value="DD-peptidase/beta-lactamase superfamily"/>
    <property type="match status" value="1"/>
</dbReference>
<keyword evidence="8" id="KW-0812">Transmembrane</keyword>
<dbReference type="Pfam" id="PF00905">
    <property type="entry name" value="Transpeptidase"/>
    <property type="match status" value="1"/>
</dbReference>
<dbReference type="Gene3D" id="2.60.40.10">
    <property type="entry name" value="Immunoglobulins"/>
    <property type="match status" value="1"/>
</dbReference>
<dbReference type="InterPro" id="IPR001460">
    <property type="entry name" value="PCN-bd_Tpept"/>
</dbReference>
<feature type="domain" description="Penicillin-binding protein transpeptidase" evidence="19">
    <location>
        <begin position="344"/>
        <end position="621"/>
    </location>
</feature>
<dbReference type="Pfam" id="PF00912">
    <property type="entry name" value="Transgly"/>
    <property type="match status" value="1"/>
</dbReference>
<dbReference type="InterPro" id="IPR023346">
    <property type="entry name" value="Lysozyme-like_dom_sf"/>
</dbReference>
<dbReference type="GO" id="GO:0008658">
    <property type="term" value="F:penicillin binding"/>
    <property type="evidence" value="ECO:0007669"/>
    <property type="project" value="InterPro"/>
</dbReference>
<evidence type="ECO:0000256" key="16">
    <source>
        <dbReference type="ARBA" id="ARBA00034000"/>
    </source>
</evidence>
<keyword evidence="14" id="KW-0511">Multifunctional enzyme</keyword>
<evidence type="ECO:0000256" key="3">
    <source>
        <dbReference type="ARBA" id="ARBA00022475"/>
    </source>
</evidence>
<accession>A0A4Y3PLN4</accession>
<feature type="compositionally biased region" description="Low complexity" evidence="18">
    <location>
        <begin position="755"/>
        <end position="774"/>
    </location>
</feature>
<keyword evidence="15" id="KW-0961">Cell wall biogenesis/degradation</keyword>
<keyword evidence="9" id="KW-0378">Hydrolase</keyword>
<evidence type="ECO:0000313" key="22">
    <source>
        <dbReference type="Proteomes" id="UP000316882"/>
    </source>
</evidence>
<feature type="compositionally biased region" description="Low complexity" evidence="18">
    <location>
        <begin position="840"/>
        <end position="854"/>
    </location>
</feature>
<feature type="compositionally biased region" description="Low complexity" evidence="18">
    <location>
        <begin position="782"/>
        <end position="818"/>
    </location>
</feature>
<evidence type="ECO:0000256" key="2">
    <source>
        <dbReference type="ARBA" id="ARBA00007739"/>
    </source>
</evidence>
<dbReference type="GO" id="GO:0071555">
    <property type="term" value="P:cell wall organization"/>
    <property type="evidence" value="ECO:0007669"/>
    <property type="project" value="UniProtKB-KW"/>
</dbReference>
<keyword evidence="11" id="KW-0573">Peptidoglycan synthesis</keyword>
<keyword evidence="4" id="KW-0121">Carboxypeptidase</keyword>
<dbReference type="GO" id="GO:0008955">
    <property type="term" value="F:peptidoglycan glycosyltransferase activity"/>
    <property type="evidence" value="ECO:0007669"/>
    <property type="project" value="UniProtKB-EC"/>
</dbReference>
<feature type="domain" description="Glycosyl transferase family 51" evidence="20">
    <location>
        <begin position="68"/>
        <end position="245"/>
    </location>
</feature>
<evidence type="ECO:0000256" key="1">
    <source>
        <dbReference type="ARBA" id="ARBA00007090"/>
    </source>
</evidence>
<dbReference type="GO" id="GO:0009002">
    <property type="term" value="F:serine-type D-Ala-D-Ala carboxypeptidase activity"/>
    <property type="evidence" value="ECO:0007669"/>
    <property type="project" value="UniProtKB-EC"/>
</dbReference>
<proteinExistence type="inferred from homology"/>
<evidence type="ECO:0000256" key="5">
    <source>
        <dbReference type="ARBA" id="ARBA00022670"/>
    </source>
</evidence>
<evidence type="ECO:0000256" key="7">
    <source>
        <dbReference type="ARBA" id="ARBA00022679"/>
    </source>
</evidence>
<evidence type="ECO:0000256" key="12">
    <source>
        <dbReference type="ARBA" id="ARBA00022989"/>
    </source>
</evidence>
<evidence type="ECO:0000256" key="14">
    <source>
        <dbReference type="ARBA" id="ARBA00023268"/>
    </source>
</evidence>
<comment type="similarity">
    <text evidence="1">In the C-terminal section; belongs to the transpeptidase family.</text>
</comment>
<comment type="similarity">
    <text evidence="2">In the N-terminal section; belongs to the glycosyltransferase 51 family.</text>
</comment>
<gene>
    <name evidence="21" type="primary">pbpF</name>
    <name evidence="21" type="ORF">BPA01_38070</name>
</gene>
<keyword evidence="6" id="KW-0328">Glycosyltransferase</keyword>
<evidence type="ECO:0000256" key="10">
    <source>
        <dbReference type="ARBA" id="ARBA00022960"/>
    </source>
</evidence>
<evidence type="ECO:0000256" key="17">
    <source>
        <dbReference type="ARBA" id="ARBA00049902"/>
    </source>
</evidence>
<dbReference type="InterPro" id="IPR013783">
    <property type="entry name" value="Ig-like_fold"/>
</dbReference>
<protein>
    <submittedName>
        <fullName evidence="21">Penicillin-binding protein 1F</fullName>
    </submittedName>
</protein>
<dbReference type="RefSeq" id="WP_122963907.1">
    <property type="nucleotide sequence ID" value="NZ_BJMH01000020.1"/>
</dbReference>
<dbReference type="GO" id="GO:0008360">
    <property type="term" value="P:regulation of cell shape"/>
    <property type="evidence" value="ECO:0007669"/>
    <property type="project" value="UniProtKB-KW"/>
</dbReference>
<evidence type="ECO:0000313" key="21">
    <source>
        <dbReference type="EMBL" id="GEB34227.1"/>
    </source>
</evidence>
<keyword evidence="7" id="KW-0808">Transferase</keyword>
<dbReference type="GO" id="GO:0009252">
    <property type="term" value="P:peptidoglycan biosynthetic process"/>
    <property type="evidence" value="ECO:0007669"/>
    <property type="project" value="UniProtKB-KW"/>
</dbReference>
<evidence type="ECO:0000256" key="15">
    <source>
        <dbReference type="ARBA" id="ARBA00023316"/>
    </source>
</evidence>
<comment type="catalytic activity">
    <reaction evidence="17">
        <text>[GlcNAc-(1-&gt;4)-Mur2Ac(oyl-L-Ala-gamma-D-Glu-L-Lys-D-Ala-D-Ala)](n)-di-trans,octa-cis-undecaprenyl diphosphate + beta-D-GlcNAc-(1-&gt;4)-Mur2Ac(oyl-L-Ala-gamma-D-Glu-L-Lys-D-Ala-D-Ala)-di-trans,octa-cis-undecaprenyl diphosphate = [GlcNAc-(1-&gt;4)-Mur2Ac(oyl-L-Ala-gamma-D-Glu-L-Lys-D-Ala-D-Ala)](n+1)-di-trans,octa-cis-undecaprenyl diphosphate + di-trans,octa-cis-undecaprenyl diphosphate + H(+)</text>
        <dbReference type="Rhea" id="RHEA:23708"/>
        <dbReference type="Rhea" id="RHEA-COMP:9602"/>
        <dbReference type="Rhea" id="RHEA-COMP:9603"/>
        <dbReference type="ChEBI" id="CHEBI:15378"/>
        <dbReference type="ChEBI" id="CHEBI:58405"/>
        <dbReference type="ChEBI" id="CHEBI:60033"/>
        <dbReference type="ChEBI" id="CHEBI:78435"/>
        <dbReference type="EC" id="2.4.99.28"/>
    </reaction>
</comment>
<dbReference type="PANTHER" id="PTHR32282:SF32">
    <property type="entry name" value="PENICILLIN-BINDING PROTEIN 2A"/>
    <property type="match status" value="1"/>
</dbReference>
<comment type="catalytic activity">
    <reaction evidence="16">
        <text>Preferential cleavage: (Ac)2-L-Lys-D-Ala-|-D-Ala. Also transpeptidation of peptidyl-alanyl moieties that are N-acyl substituents of D-alanine.</text>
        <dbReference type="EC" id="3.4.16.4"/>
    </reaction>
</comment>
<sequence length="861" mass="93975">MATKAKKKVRKKKNNLLMIAVGFAVFLILSVIGGYFSLLYAGDRMIAENEQKLKDLKAEPTVIYDKNGEEMTSLIRQKNREYKPINEVPKVLIDAFLAVEDKRFYEHKGVDMVRIGGAIINDIKKGSLAEGGSTITQQLARNVFLNLDQTFWRKTKEMSIAIGLERRYSKDQILEMYLNRVYLGEGEFGIEDASNYYFGMSVSSDKFTVAKAAMLAAIPKAPTTYSPFNNPEKAKLRRDTVIRLMYEQGIITEAQKNEAQAEALPTEPTETAGASLKKGYRAFFDHMVDEAEANYGVTEEELYRGGWHVYTTFDPKVQDAMIAEYANAKNFPKDGAKRGVESAMIVVDAKNGGIAGMMGGRNYAAKGFNYATDMKRQPGSSFKPLAVYAPAVDMDGRKWGPNSSLSNKKQSFNGYEPRNYNNKYSETVSMNRALIDSLNVPAVWLLNEIGVNNGLDYLKKFGVDLAPEDRNLAIALGGLSQGTSPLKMAQAYTTFVNGGVMSEAHTIAKIENKSEGVVREYEDKQTQVLKPQAAWTVHTMLERAVQEGTGKAARISGRHVAGKTGTTQSIAGDSGVNKDAWFVGYTPEYVGAVWMGFDPEDKQHLMRQGSSLTAQMFSKVLAAGLKGVKATDFQPPAGAVEEQPEEETVQPLQLAADLTMENNQMKVVLSWIGGSPDYTYDVYRVKQNDERVLIASGLKDTTYVDVLDDPNQYRYVVVPRNAQGEEQTPSPITKINMQNLENLINDGEEHHEDGNNQGQNPDENNNGNSDGDGSVTIPPNFGGDNQGNNSNNGGQPNGQNPNPGQGNTGNPGNPGNPGEIPPDIANPGANQPGGVSDGSQQPVQPVDGGQQQPPANGTTGG</sequence>
<dbReference type="GO" id="GO:0006508">
    <property type="term" value="P:proteolysis"/>
    <property type="evidence" value="ECO:0007669"/>
    <property type="project" value="UniProtKB-KW"/>
</dbReference>
<evidence type="ECO:0000259" key="20">
    <source>
        <dbReference type="Pfam" id="PF00912"/>
    </source>
</evidence>
<organism evidence="21 22">
    <name type="scientific">Brevibacillus parabrevis</name>
    <dbReference type="NCBI Taxonomy" id="54914"/>
    <lineage>
        <taxon>Bacteria</taxon>
        <taxon>Bacillati</taxon>
        <taxon>Bacillota</taxon>
        <taxon>Bacilli</taxon>
        <taxon>Bacillales</taxon>
        <taxon>Paenibacillaceae</taxon>
        <taxon>Brevibacillus</taxon>
    </lineage>
</organism>
<evidence type="ECO:0000256" key="18">
    <source>
        <dbReference type="SAM" id="MobiDB-lite"/>
    </source>
</evidence>
<dbReference type="SUPFAM" id="SSF53955">
    <property type="entry name" value="Lysozyme-like"/>
    <property type="match status" value="1"/>
</dbReference>
<dbReference type="STRING" id="54914.AV540_10700"/>
<keyword evidence="13" id="KW-0472">Membrane</keyword>
<evidence type="ECO:0000256" key="13">
    <source>
        <dbReference type="ARBA" id="ARBA00023136"/>
    </source>
</evidence>
<dbReference type="PANTHER" id="PTHR32282">
    <property type="entry name" value="BINDING PROTEIN TRANSPEPTIDASE, PUTATIVE-RELATED"/>
    <property type="match status" value="1"/>
</dbReference>
<reference evidence="21 22" key="1">
    <citation type="submission" date="2019-06" db="EMBL/GenBank/DDBJ databases">
        <title>Whole genome shotgun sequence of Brevibacillus parabrevis NBRC 12334.</title>
        <authorList>
            <person name="Hosoyama A."/>
            <person name="Uohara A."/>
            <person name="Ohji S."/>
            <person name="Ichikawa N."/>
        </authorList>
    </citation>
    <scope>NUCLEOTIDE SEQUENCE [LARGE SCALE GENOMIC DNA]</scope>
    <source>
        <strain evidence="21 22">NBRC 12334</strain>
    </source>
</reference>
<dbReference type="SUPFAM" id="SSF56601">
    <property type="entry name" value="beta-lactamase/transpeptidase-like"/>
    <property type="match status" value="1"/>
</dbReference>
<dbReference type="InterPro" id="IPR001264">
    <property type="entry name" value="Glyco_trans_51"/>
</dbReference>
<dbReference type="FunFam" id="1.10.3810.10:FF:000001">
    <property type="entry name" value="Penicillin-binding protein 1A"/>
    <property type="match status" value="1"/>
</dbReference>
<dbReference type="Gene3D" id="1.10.3810.10">
    <property type="entry name" value="Biosynthetic peptidoglycan transglycosylase-like"/>
    <property type="match status" value="1"/>
</dbReference>
<name>A0A4Y3PLN4_BREPA</name>
<dbReference type="InterPro" id="IPR050396">
    <property type="entry name" value="Glycosyltr_51/Transpeptidase"/>
</dbReference>
<evidence type="ECO:0000256" key="6">
    <source>
        <dbReference type="ARBA" id="ARBA00022676"/>
    </source>
</evidence>
<dbReference type="Proteomes" id="UP000316882">
    <property type="component" value="Unassembled WGS sequence"/>
</dbReference>
<dbReference type="GO" id="GO:0030288">
    <property type="term" value="C:outer membrane-bounded periplasmic space"/>
    <property type="evidence" value="ECO:0007669"/>
    <property type="project" value="TreeGrafter"/>
</dbReference>